<protein>
    <submittedName>
        <fullName evidence="2">Uncharacterized protein</fullName>
    </submittedName>
</protein>
<reference evidence="2 3" key="1">
    <citation type="journal article" date="2019" name="Nat. Ecol. Evol.">
        <title>Megaphylogeny resolves global patterns of mushroom evolution.</title>
        <authorList>
            <person name="Varga T."/>
            <person name="Krizsan K."/>
            <person name="Foldi C."/>
            <person name="Dima B."/>
            <person name="Sanchez-Garcia M."/>
            <person name="Sanchez-Ramirez S."/>
            <person name="Szollosi G.J."/>
            <person name="Szarkandi J.G."/>
            <person name="Papp V."/>
            <person name="Albert L."/>
            <person name="Andreopoulos W."/>
            <person name="Angelini C."/>
            <person name="Antonin V."/>
            <person name="Barry K.W."/>
            <person name="Bougher N.L."/>
            <person name="Buchanan P."/>
            <person name="Buyck B."/>
            <person name="Bense V."/>
            <person name="Catcheside P."/>
            <person name="Chovatia M."/>
            <person name="Cooper J."/>
            <person name="Damon W."/>
            <person name="Desjardin D."/>
            <person name="Finy P."/>
            <person name="Geml J."/>
            <person name="Haridas S."/>
            <person name="Hughes K."/>
            <person name="Justo A."/>
            <person name="Karasinski D."/>
            <person name="Kautmanova I."/>
            <person name="Kiss B."/>
            <person name="Kocsube S."/>
            <person name="Kotiranta H."/>
            <person name="LaButti K.M."/>
            <person name="Lechner B.E."/>
            <person name="Liimatainen K."/>
            <person name="Lipzen A."/>
            <person name="Lukacs Z."/>
            <person name="Mihaltcheva S."/>
            <person name="Morgado L.N."/>
            <person name="Niskanen T."/>
            <person name="Noordeloos M.E."/>
            <person name="Ohm R.A."/>
            <person name="Ortiz-Santana B."/>
            <person name="Ovrebo C."/>
            <person name="Racz N."/>
            <person name="Riley R."/>
            <person name="Savchenko A."/>
            <person name="Shiryaev A."/>
            <person name="Soop K."/>
            <person name="Spirin V."/>
            <person name="Szebenyi C."/>
            <person name="Tomsovsky M."/>
            <person name="Tulloss R.E."/>
            <person name="Uehling J."/>
            <person name="Grigoriev I.V."/>
            <person name="Vagvolgyi C."/>
            <person name="Papp T."/>
            <person name="Martin F.M."/>
            <person name="Miettinen O."/>
            <person name="Hibbett D.S."/>
            <person name="Nagy L.G."/>
        </authorList>
    </citation>
    <scope>NUCLEOTIDE SEQUENCE [LARGE SCALE GENOMIC DNA]</scope>
    <source>
        <strain evidence="2 3">HHB13444</strain>
    </source>
</reference>
<proteinExistence type="predicted"/>
<dbReference type="AlphaFoldDB" id="A0A5C3PS70"/>
<feature type="signal peptide" evidence="1">
    <location>
        <begin position="1"/>
        <end position="23"/>
    </location>
</feature>
<sequence length="150" mass="15752">MQFTAKFTTLACAVAAMLSQVTAKPAPVDTIHANITHVGNPMDSATPRPAAIYVFGYSTKILADNTCSTSLSDSGTVTVLNEGQCTPIRTSISGAAQNVQCTRPPSVDPAKVFVCPTATCAEGCSTLNQDTFVSGGYYITTNAKYIFVRD</sequence>
<keyword evidence="1" id="KW-0732">Signal</keyword>
<evidence type="ECO:0000256" key="1">
    <source>
        <dbReference type="SAM" id="SignalP"/>
    </source>
</evidence>
<name>A0A5C3PS70_9APHY</name>
<keyword evidence="3" id="KW-1185">Reference proteome</keyword>
<accession>A0A5C3PS70</accession>
<feature type="chain" id="PRO_5022901937" evidence="1">
    <location>
        <begin position="24"/>
        <end position="150"/>
    </location>
</feature>
<dbReference type="EMBL" id="ML210998">
    <property type="protein sequence ID" value="TFK92466.1"/>
    <property type="molecule type" value="Genomic_DNA"/>
</dbReference>
<organism evidence="2 3">
    <name type="scientific">Polyporus arcularius HHB13444</name>
    <dbReference type="NCBI Taxonomy" id="1314778"/>
    <lineage>
        <taxon>Eukaryota</taxon>
        <taxon>Fungi</taxon>
        <taxon>Dikarya</taxon>
        <taxon>Basidiomycota</taxon>
        <taxon>Agaricomycotina</taxon>
        <taxon>Agaricomycetes</taxon>
        <taxon>Polyporales</taxon>
        <taxon>Polyporaceae</taxon>
        <taxon>Polyporus</taxon>
    </lineage>
</organism>
<dbReference type="InParanoid" id="A0A5C3PS70"/>
<dbReference type="Proteomes" id="UP000308197">
    <property type="component" value="Unassembled WGS sequence"/>
</dbReference>
<evidence type="ECO:0000313" key="2">
    <source>
        <dbReference type="EMBL" id="TFK92466.1"/>
    </source>
</evidence>
<gene>
    <name evidence="2" type="ORF">K466DRAFT_595220</name>
</gene>
<evidence type="ECO:0000313" key="3">
    <source>
        <dbReference type="Proteomes" id="UP000308197"/>
    </source>
</evidence>